<feature type="transmembrane region" description="Helical" evidence="1">
    <location>
        <begin position="34"/>
        <end position="59"/>
    </location>
</feature>
<feature type="transmembrane region" description="Helical" evidence="1">
    <location>
        <begin position="79"/>
        <end position="101"/>
    </location>
</feature>
<name>A0A8J3BIJ7_9FLAO</name>
<feature type="transmembrane region" description="Helical" evidence="1">
    <location>
        <begin position="198"/>
        <end position="227"/>
    </location>
</feature>
<evidence type="ECO:0000256" key="1">
    <source>
        <dbReference type="SAM" id="Phobius"/>
    </source>
</evidence>
<accession>A0A8J3BIJ7</accession>
<evidence type="ECO:0000313" key="2">
    <source>
        <dbReference type="EMBL" id="GGK11106.1"/>
    </source>
</evidence>
<evidence type="ECO:0000313" key="3">
    <source>
        <dbReference type="Proteomes" id="UP000612329"/>
    </source>
</evidence>
<dbReference type="AlphaFoldDB" id="A0A8J3BIJ7"/>
<gene>
    <name evidence="2" type="ORF">GCM10007962_01560</name>
</gene>
<protein>
    <recommendedName>
        <fullName evidence="4">Glycerophosphoryl diester phosphodiesterase membrane domain-containing protein</fullName>
    </recommendedName>
</protein>
<feature type="transmembrane region" description="Helical" evidence="1">
    <location>
        <begin position="135"/>
        <end position="152"/>
    </location>
</feature>
<keyword evidence="1" id="KW-1133">Transmembrane helix</keyword>
<keyword evidence="1" id="KW-0812">Transmembrane</keyword>
<keyword evidence="3" id="KW-1185">Reference proteome</keyword>
<comment type="caution">
    <text evidence="2">The sequence shown here is derived from an EMBL/GenBank/DDBJ whole genome shotgun (WGS) entry which is preliminary data.</text>
</comment>
<reference evidence="2" key="1">
    <citation type="journal article" date="2014" name="Int. J. Syst. Evol. Microbiol.">
        <title>Complete genome sequence of Corynebacterium casei LMG S-19264T (=DSM 44701T), isolated from a smear-ripened cheese.</title>
        <authorList>
            <consortium name="US DOE Joint Genome Institute (JGI-PGF)"/>
            <person name="Walter F."/>
            <person name="Albersmeier A."/>
            <person name="Kalinowski J."/>
            <person name="Ruckert C."/>
        </authorList>
    </citation>
    <scope>NUCLEOTIDE SEQUENCE</scope>
    <source>
        <strain evidence="2">JCM 12862</strain>
    </source>
</reference>
<sequence length="255" mass="28785">MNNLSSISEKISDAKSLEFGDIFDKSMELFKKSWLYGFLLEIFILIITLPFIIVLYVPFVMSIIADSKQGKMPDGLDSLFAGFTVFYLVLFVLGILAATVFQTALNAGFYRILRAIDQGETVKASDLFYFLKGKYFGRVTMLTFMVILISLISALLCYIPLIYTIIPISFFTIVFAFNPEMQIGDIVNISFKLGTKKWLISFGLFVVANLLVIVLTLLTCGIGALFLSPFIYLPLYFVYKQVVGFDEETTVEIHE</sequence>
<feature type="transmembrane region" description="Helical" evidence="1">
    <location>
        <begin position="158"/>
        <end position="177"/>
    </location>
</feature>
<reference evidence="2" key="2">
    <citation type="submission" date="2020-09" db="EMBL/GenBank/DDBJ databases">
        <authorList>
            <person name="Sun Q."/>
            <person name="Ohkuma M."/>
        </authorList>
    </citation>
    <scope>NUCLEOTIDE SEQUENCE</scope>
    <source>
        <strain evidence="2">JCM 12862</strain>
    </source>
</reference>
<keyword evidence="1" id="KW-0472">Membrane</keyword>
<dbReference type="Proteomes" id="UP000612329">
    <property type="component" value="Unassembled WGS sequence"/>
</dbReference>
<dbReference type="EMBL" id="BMNR01000001">
    <property type="protein sequence ID" value="GGK11106.1"/>
    <property type="molecule type" value="Genomic_DNA"/>
</dbReference>
<proteinExistence type="predicted"/>
<organism evidence="2 3">
    <name type="scientific">Yeosuana aromativorans</name>
    <dbReference type="NCBI Taxonomy" id="288019"/>
    <lineage>
        <taxon>Bacteria</taxon>
        <taxon>Pseudomonadati</taxon>
        <taxon>Bacteroidota</taxon>
        <taxon>Flavobacteriia</taxon>
        <taxon>Flavobacteriales</taxon>
        <taxon>Flavobacteriaceae</taxon>
        <taxon>Yeosuana</taxon>
    </lineage>
</organism>
<evidence type="ECO:0008006" key="4">
    <source>
        <dbReference type="Google" id="ProtNLM"/>
    </source>
</evidence>
<dbReference type="RefSeq" id="WP_188649362.1">
    <property type="nucleotide sequence ID" value="NZ_BMNR01000001.1"/>
</dbReference>